<gene>
    <name evidence="1" type="ORF">HMPREF0653_02131</name>
</gene>
<dbReference type="Proteomes" id="UP000016660">
    <property type="component" value="Unassembled WGS sequence"/>
</dbReference>
<accession>A0ABN0NQ64</accession>
<evidence type="ECO:0000313" key="1">
    <source>
        <dbReference type="EMBL" id="ERJ74729.1"/>
    </source>
</evidence>
<feature type="non-terminal residue" evidence="1">
    <location>
        <position position="1"/>
    </location>
</feature>
<sequence>ESSYFALEKEQFRFKNMKFQEKNRNLKLSKRKTFRAIQLKKFSKKKIIKYFLENKFQETLSK</sequence>
<dbReference type="RefSeq" id="WP_021670279.1">
    <property type="nucleotide sequence ID" value="NZ_KI259507.1"/>
</dbReference>
<keyword evidence="2" id="KW-1185">Reference proteome</keyword>
<proteinExistence type="predicted"/>
<dbReference type="EMBL" id="AWUY01000200">
    <property type="protein sequence ID" value="ERJ74729.1"/>
    <property type="molecule type" value="Genomic_DNA"/>
</dbReference>
<evidence type="ECO:0000313" key="2">
    <source>
        <dbReference type="Proteomes" id="UP000016660"/>
    </source>
</evidence>
<reference evidence="1 2" key="1">
    <citation type="submission" date="2013-06" db="EMBL/GenBank/DDBJ databases">
        <authorList>
            <person name="Weinstock G."/>
            <person name="Sodergren E."/>
            <person name="Lobos E.A."/>
            <person name="Fulton L."/>
            <person name="Fulton R."/>
            <person name="Courtney L."/>
            <person name="Fronick C."/>
            <person name="O'Laughlin M."/>
            <person name="Godfrey J."/>
            <person name="Wilson R.M."/>
            <person name="Miner T."/>
            <person name="Farmer C."/>
            <person name="Delehaunty K."/>
            <person name="Cordes M."/>
            <person name="Minx P."/>
            <person name="Tomlinson C."/>
            <person name="Chen J."/>
            <person name="Wollam A."/>
            <person name="Pepin K.H."/>
            <person name="Bhonagiri V."/>
            <person name="Zhang X."/>
            <person name="Warren W."/>
            <person name="Mitreva M."/>
            <person name="Mardis E.R."/>
            <person name="Wilson R.K."/>
        </authorList>
    </citation>
    <scope>NUCLEOTIDE SEQUENCE [LARGE SCALE GENOMIC DNA]</scope>
    <source>
        <strain evidence="1 2">ATCC 29426</strain>
    </source>
</reference>
<organism evidence="1 2">
    <name type="scientific">Prevotella disiens JCM 6334 = ATCC 29426</name>
    <dbReference type="NCBI Taxonomy" id="1235811"/>
    <lineage>
        <taxon>Bacteria</taxon>
        <taxon>Pseudomonadati</taxon>
        <taxon>Bacteroidota</taxon>
        <taxon>Bacteroidia</taxon>
        <taxon>Bacteroidales</taxon>
        <taxon>Prevotellaceae</taxon>
        <taxon>Prevotella</taxon>
    </lineage>
</organism>
<comment type="caution">
    <text evidence="1">The sequence shown here is derived from an EMBL/GenBank/DDBJ whole genome shotgun (WGS) entry which is preliminary data.</text>
</comment>
<name>A0ABN0NQ64_9BACT</name>
<protein>
    <submittedName>
        <fullName evidence="1">Uncharacterized protein</fullName>
    </submittedName>
</protein>